<dbReference type="InterPro" id="IPR011059">
    <property type="entry name" value="Metal-dep_hydrolase_composite"/>
</dbReference>
<dbReference type="GO" id="GO:0016810">
    <property type="term" value="F:hydrolase activity, acting on carbon-nitrogen (but not peptide) bonds"/>
    <property type="evidence" value="ECO:0007669"/>
    <property type="project" value="InterPro"/>
</dbReference>
<organism evidence="2">
    <name type="scientific">freshwater metagenome</name>
    <dbReference type="NCBI Taxonomy" id="449393"/>
    <lineage>
        <taxon>unclassified sequences</taxon>
        <taxon>metagenomes</taxon>
        <taxon>ecological metagenomes</taxon>
    </lineage>
</organism>
<evidence type="ECO:0000256" key="1">
    <source>
        <dbReference type="SAM" id="MobiDB-lite"/>
    </source>
</evidence>
<dbReference type="SUPFAM" id="SSF51338">
    <property type="entry name" value="Composite domain of metallo-dependent hydrolases"/>
    <property type="match status" value="1"/>
</dbReference>
<protein>
    <submittedName>
        <fullName evidence="2">Unannotated protein</fullName>
    </submittedName>
</protein>
<dbReference type="Gene3D" id="3.20.20.140">
    <property type="entry name" value="Metal-dependent hydrolases"/>
    <property type="match status" value="1"/>
</dbReference>
<evidence type="ECO:0000313" key="2">
    <source>
        <dbReference type="EMBL" id="CAB4918418.1"/>
    </source>
</evidence>
<sequence length="399" mass="41877">MSLPTDVRPAESGSTGHPATVHDLVLTGGTVLDPATGISGRYDVAVTDGLISAVAPTIDAPAGERVDCTGRLVLPGLVEGHTHIFEHVSKVGANPVEAHLRRGVVAACDAGTAGASTFAAFKKYVVEPSGMRILNFLNVSVLGLIDFRFGELMRPETLVVEDALQTAQENPDIVKGFKIRLSEDVVGENWVQLLETSLGLAEQAGLPLMVHIGETSEPLSVVLPYLRPGDIVAHCYTGKPYNVLVDGKVQPAVMAARERGVLFDSAHGKSNLSFDIARIAIAEGFLPDIASSDTSGRNWRGPVFDLLTSLSKLVALGAPLADIVQRATIDPARLLGIADEGYGSLAVGTAAHVTVVEEVSDQVLPDAAGNSIVAPRFEPVTVLHHGAPVELVPWRGLGA</sequence>
<proteinExistence type="predicted"/>
<gene>
    <name evidence="2" type="ORF">UFOPK3609_01264</name>
</gene>
<dbReference type="InterPro" id="IPR032466">
    <property type="entry name" value="Metal_Hydrolase"/>
</dbReference>
<dbReference type="PANTHER" id="PTHR42717">
    <property type="entry name" value="DIHYDROOROTASE-RELATED"/>
    <property type="match status" value="1"/>
</dbReference>
<reference evidence="2" key="1">
    <citation type="submission" date="2020-05" db="EMBL/GenBank/DDBJ databases">
        <authorList>
            <person name="Chiriac C."/>
            <person name="Salcher M."/>
            <person name="Ghai R."/>
            <person name="Kavagutti S V."/>
        </authorList>
    </citation>
    <scope>NUCLEOTIDE SEQUENCE</scope>
</reference>
<accession>A0A6J7HGI7</accession>
<feature type="region of interest" description="Disordered" evidence="1">
    <location>
        <begin position="1"/>
        <end position="21"/>
    </location>
</feature>
<dbReference type="InterPro" id="IPR020043">
    <property type="entry name" value="Deacetylase_Atu3266-like"/>
</dbReference>
<dbReference type="SUPFAM" id="SSF51556">
    <property type="entry name" value="Metallo-dependent hydrolases"/>
    <property type="match status" value="1"/>
</dbReference>
<dbReference type="PANTHER" id="PTHR42717:SF1">
    <property type="entry name" value="IMIDAZOLONEPROPIONASE AND RELATED AMIDOHYDROLASES"/>
    <property type="match status" value="1"/>
</dbReference>
<dbReference type="EMBL" id="CAFBMQ010000198">
    <property type="protein sequence ID" value="CAB4918418.1"/>
    <property type="molecule type" value="Genomic_DNA"/>
</dbReference>
<dbReference type="GO" id="GO:0019213">
    <property type="term" value="F:deacetylase activity"/>
    <property type="evidence" value="ECO:0007669"/>
    <property type="project" value="InterPro"/>
</dbReference>
<dbReference type="Gene3D" id="2.30.40.10">
    <property type="entry name" value="Urease, subunit C, domain 1"/>
    <property type="match status" value="1"/>
</dbReference>
<name>A0A6J7HGI7_9ZZZZ</name>
<dbReference type="AlphaFoldDB" id="A0A6J7HGI7"/>